<dbReference type="Gene3D" id="3.90.79.10">
    <property type="entry name" value="Nucleoside Triphosphate Pyrophosphohydrolase"/>
    <property type="match status" value="1"/>
</dbReference>
<dbReference type="Proteomes" id="UP000290289">
    <property type="component" value="Chromosome 2"/>
</dbReference>
<name>A0A498KKQ9_MALDO</name>
<comment type="caution">
    <text evidence="1">The sequence shown here is derived from an EMBL/GenBank/DDBJ whole genome shotgun (WGS) entry which is preliminary data.</text>
</comment>
<organism evidence="1 2">
    <name type="scientific">Malus domestica</name>
    <name type="common">Apple</name>
    <name type="synonym">Pyrus malus</name>
    <dbReference type="NCBI Taxonomy" id="3750"/>
    <lineage>
        <taxon>Eukaryota</taxon>
        <taxon>Viridiplantae</taxon>
        <taxon>Streptophyta</taxon>
        <taxon>Embryophyta</taxon>
        <taxon>Tracheophyta</taxon>
        <taxon>Spermatophyta</taxon>
        <taxon>Magnoliopsida</taxon>
        <taxon>eudicotyledons</taxon>
        <taxon>Gunneridae</taxon>
        <taxon>Pentapetalae</taxon>
        <taxon>rosids</taxon>
        <taxon>fabids</taxon>
        <taxon>Rosales</taxon>
        <taxon>Rosaceae</taxon>
        <taxon>Amygdaloideae</taxon>
        <taxon>Maleae</taxon>
        <taxon>Malus</taxon>
    </lineage>
</organism>
<gene>
    <name evidence="1" type="ORF">DVH24_017965</name>
</gene>
<reference evidence="1 2" key="1">
    <citation type="submission" date="2018-10" db="EMBL/GenBank/DDBJ databases">
        <title>A high-quality apple genome assembly.</title>
        <authorList>
            <person name="Hu J."/>
        </authorList>
    </citation>
    <scope>NUCLEOTIDE SEQUENCE [LARGE SCALE GENOMIC DNA]</scope>
    <source>
        <strain evidence="2">cv. HFTH1</strain>
        <tissue evidence="1">Young leaf</tissue>
    </source>
</reference>
<evidence type="ECO:0000313" key="1">
    <source>
        <dbReference type="EMBL" id="RXI05923.1"/>
    </source>
</evidence>
<sequence>MNFCLSSFKTICNIPPNRENFNNVAYETFNRWRGGELQVDSVMHVASIIRRTQCFKPNCSFVIIDFLSRHGYFTFTTNILTISDLIREKLTLGGCLYGGTLAPSPSDTWIYYKV</sequence>
<keyword evidence="2" id="KW-1185">Reference proteome</keyword>
<dbReference type="EMBL" id="RDQH01000328">
    <property type="protein sequence ID" value="RXI05923.1"/>
    <property type="molecule type" value="Genomic_DNA"/>
</dbReference>
<evidence type="ECO:0000313" key="2">
    <source>
        <dbReference type="Proteomes" id="UP000290289"/>
    </source>
</evidence>
<protein>
    <submittedName>
        <fullName evidence="1">Uncharacterized protein</fullName>
    </submittedName>
</protein>
<accession>A0A498KKQ9</accession>
<dbReference type="AlphaFoldDB" id="A0A498KKQ9"/>
<proteinExistence type="predicted"/>